<accession>A0ACC0QTD3</accession>
<dbReference type="EMBL" id="CM046509">
    <property type="protein sequence ID" value="KAI8663402.1"/>
    <property type="molecule type" value="Genomic_DNA"/>
</dbReference>
<comment type="caution">
    <text evidence="1">The sequence shown here is derived from an EMBL/GenBank/DDBJ whole genome shotgun (WGS) entry which is preliminary data.</text>
</comment>
<sequence length="347" mass="37204">MPSAENPTTYGFIGLGLMGLPMCKNLASRLSHGERIRILDLNEAAMDQLHSEFPKQITKCSSPAQVAEGAEVIVTMLPEGRHVQSVYISGPDALSTVSLNGKLLIDCSTIDTATSLGIKDHLSTNFPAASFYDAPVSGGVIGAVKGSISFFVGCDDATDSNFATKIQPILRFMGGKIIPCGGPSLGLTAKLCNNYLSGILTIACSETFNIGMRAGLNPKKLYEVLHAGSAQNTIADKFCPVPNVDPNSPSSHGYTGGFRMALMLKDFTLATQMAERAGAERVLGTKGLEMYSLLSGEEEYKDLDVRAMFRYIGGQEDWEQQEESRDARGVEKNGNGTNGHQDLVKQH</sequence>
<organism evidence="1 2">
    <name type="scientific">Fusarium keratoplasticum</name>
    <dbReference type="NCBI Taxonomy" id="1328300"/>
    <lineage>
        <taxon>Eukaryota</taxon>
        <taxon>Fungi</taxon>
        <taxon>Dikarya</taxon>
        <taxon>Ascomycota</taxon>
        <taxon>Pezizomycotina</taxon>
        <taxon>Sordariomycetes</taxon>
        <taxon>Hypocreomycetidae</taxon>
        <taxon>Hypocreales</taxon>
        <taxon>Nectriaceae</taxon>
        <taxon>Fusarium</taxon>
        <taxon>Fusarium solani species complex</taxon>
    </lineage>
</organism>
<evidence type="ECO:0000313" key="2">
    <source>
        <dbReference type="Proteomes" id="UP001065298"/>
    </source>
</evidence>
<dbReference type="Proteomes" id="UP001065298">
    <property type="component" value="Chromosome 7"/>
</dbReference>
<evidence type="ECO:0000313" key="1">
    <source>
        <dbReference type="EMBL" id="KAI8663402.1"/>
    </source>
</evidence>
<proteinExistence type="predicted"/>
<keyword evidence="2" id="KW-1185">Reference proteome</keyword>
<protein>
    <submittedName>
        <fullName evidence="1">Uncharacterized protein</fullName>
    </submittedName>
</protein>
<reference evidence="1" key="1">
    <citation type="submission" date="2022-06" db="EMBL/GenBank/DDBJ databases">
        <title>Fusarium solani species complex genomes reveal bases of compartmentalisation and animal pathogenesis.</title>
        <authorList>
            <person name="Tsai I.J."/>
        </authorList>
    </citation>
    <scope>NUCLEOTIDE SEQUENCE</scope>
    <source>
        <strain evidence="1">Fu6.1</strain>
    </source>
</reference>
<gene>
    <name evidence="1" type="ORF">NCS57_00941000</name>
</gene>
<name>A0ACC0QTD3_9HYPO</name>